<feature type="non-terminal residue" evidence="1">
    <location>
        <position position="1"/>
    </location>
</feature>
<dbReference type="Proteomes" id="UP001476798">
    <property type="component" value="Unassembled WGS sequence"/>
</dbReference>
<evidence type="ECO:0000313" key="1">
    <source>
        <dbReference type="EMBL" id="MEQ2161456.1"/>
    </source>
</evidence>
<organism evidence="1 2">
    <name type="scientific">Goodea atripinnis</name>
    <dbReference type="NCBI Taxonomy" id="208336"/>
    <lineage>
        <taxon>Eukaryota</taxon>
        <taxon>Metazoa</taxon>
        <taxon>Chordata</taxon>
        <taxon>Craniata</taxon>
        <taxon>Vertebrata</taxon>
        <taxon>Euteleostomi</taxon>
        <taxon>Actinopterygii</taxon>
        <taxon>Neopterygii</taxon>
        <taxon>Teleostei</taxon>
        <taxon>Neoteleostei</taxon>
        <taxon>Acanthomorphata</taxon>
        <taxon>Ovalentaria</taxon>
        <taxon>Atherinomorphae</taxon>
        <taxon>Cyprinodontiformes</taxon>
        <taxon>Goodeidae</taxon>
        <taxon>Goodea</taxon>
    </lineage>
</organism>
<comment type="caution">
    <text evidence="1">The sequence shown here is derived from an EMBL/GenBank/DDBJ whole genome shotgun (WGS) entry which is preliminary data.</text>
</comment>
<accession>A0ABV0MRC3</accession>
<name>A0ABV0MRC3_9TELE</name>
<keyword evidence="2" id="KW-1185">Reference proteome</keyword>
<proteinExistence type="predicted"/>
<protein>
    <submittedName>
        <fullName evidence="1">Uncharacterized protein</fullName>
    </submittedName>
</protein>
<gene>
    <name evidence="1" type="ORF">GOODEAATRI_009771</name>
</gene>
<dbReference type="EMBL" id="JAHRIO010010553">
    <property type="protein sequence ID" value="MEQ2161456.1"/>
    <property type="molecule type" value="Genomic_DNA"/>
</dbReference>
<reference evidence="1 2" key="1">
    <citation type="submission" date="2021-06" db="EMBL/GenBank/DDBJ databases">
        <authorList>
            <person name="Palmer J.M."/>
        </authorList>
    </citation>
    <scope>NUCLEOTIDE SEQUENCE [LARGE SCALE GENOMIC DNA]</scope>
    <source>
        <strain evidence="1 2">GA_2019</strain>
        <tissue evidence="1">Muscle</tissue>
    </source>
</reference>
<evidence type="ECO:0000313" key="2">
    <source>
        <dbReference type="Proteomes" id="UP001476798"/>
    </source>
</evidence>
<sequence>TVIKSLILCLSFTTDLLQKDQNHTLCHLTFGCYASIHTSFDVMHFLSSFCCLLCHLIRGPAQTPPVGTKWHLVCRDAKDELDIMSRPGLPLMAQCCAPLGLVSSGQACSETERADLIPPAGQIMRNSGISSGSPSHLHSLRIECEELHCRKGITHF</sequence>